<accession>A0AAJ0FI44</accession>
<organism evidence="2 3">
    <name type="scientific">Phialemonium atrogriseum</name>
    <dbReference type="NCBI Taxonomy" id="1093897"/>
    <lineage>
        <taxon>Eukaryota</taxon>
        <taxon>Fungi</taxon>
        <taxon>Dikarya</taxon>
        <taxon>Ascomycota</taxon>
        <taxon>Pezizomycotina</taxon>
        <taxon>Sordariomycetes</taxon>
        <taxon>Sordariomycetidae</taxon>
        <taxon>Cephalothecales</taxon>
        <taxon>Cephalothecaceae</taxon>
        <taxon>Phialemonium</taxon>
    </lineage>
</organism>
<dbReference type="EMBL" id="MU839052">
    <property type="protein sequence ID" value="KAK1761745.1"/>
    <property type="molecule type" value="Genomic_DNA"/>
</dbReference>
<dbReference type="InterPro" id="IPR052897">
    <property type="entry name" value="Sec-Metab_Biosynth_Hydrolase"/>
</dbReference>
<sequence length="183" mass="19218">MSPKPTLRCIAVELPTTQSNRAANFSNDVRAGRDVVVVVHSYGGAVGLSGIRGLTRPKGPPEASSSGHVIGIVVMATGFMPTGVGFLEGFGGKPPPIWKLDEERGLAVITVDQRELLYHDLPKEEGDDWGSKPGDQSLQAFTDGTNAYAMAKDAGADVTVRGIDSSHSPMLSNGVAKPAKLHL</sequence>
<dbReference type="PANTHER" id="PTHR37017:SF3">
    <property type="entry name" value="AB HYDROLASE-1 DOMAIN-CONTAINING PROTEIN"/>
    <property type="match status" value="1"/>
</dbReference>
<proteinExistence type="predicted"/>
<dbReference type="InterPro" id="IPR029058">
    <property type="entry name" value="AB_hydrolase_fold"/>
</dbReference>
<comment type="caution">
    <text evidence="2">The sequence shown here is derived from an EMBL/GenBank/DDBJ whole genome shotgun (WGS) entry which is preliminary data.</text>
</comment>
<protein>
    <recommendedName>
        <fullName evidence="1">AB hydrolase-1 domain-containing protein</fullName>
    </recommendedName>
</protein>
<name>A0AAJ0FI44_9PEZI</name>
<reference evidence="2" key="1">
    <citation type="submission" date="2023-06" db="EMBL/GenBank/DDBJ databases">
        <title>Genome-scale phylogeny and comparative genomics of the fungal order Sordariales.</title>
        <authorList>
            <consortium name="Lawrence Berkeley National Laboratory"/>
            <person name="Hensen N."/>
            <person name="Bonometti L."/>
            <person name="Westerberg I."/>
            <person name="Brannstrom I.O."/>
            <person name="Guillou S."/>
            <person name="Cros-Aarteil S."/>
            <person name="Calhoun S."/>
            <person name="Haridas S."/>
            <person name="Kuo A."/>
            <person name="Mondo S."/>
            <person name="Pangilinan J."/>
            <person name="Riley R."/>
            <person name="Labutti K."/>
            <person name="Andreopoulos B."/>
            <person name="Lipzen A."/>
            <person name="Chen C."/>
            <person name="Yanf M."/>
            <person name="Daum C."/>
            <person name="Ng V."/>
            <person name="Clum A."/>
            <person name="Steindorff A."/>
            <person name="Ohm R."/>
            <person name="Martin F."/>
            <person name="Silar P."/>
            <person name="Natvig D."/>
            <person name="Lalanne C."/>
            <person name="Gautier V."/>
            <person name="Ament-Velasquez S.L."/>
            <person name="Kruys A."/>
            <person name="Hutchinson M.I."/>
            <person name="Powell A.J."/>
            <person name="Barry K."/>
            <person name="Miller A.N."/>
            <person name="Grigoriev I.V."/>
            <person name="Debuchy R."/>
            <person name="Gladieux P."/>
            <person name="Thoren M.H."/>
            <person name="Johannesson H."/>
        </authorList>
    </citation>
    <scope>NUCLEOTIDE SEQUENCE</scope>
    <source>
        <strain evidence="2">8032-3</strain>
    </source>
</reference>
<dbReference type="InterPro" id="IPR000073">
    <property type="entry name" value="AB_hydrolase_1"/>
</dbReference>
<dbReference type="RefSeq" id="XP_060277958.1">
    <property type="nucleotide sequence ID" value="XM_060432604.1"/>
</dbReference>
<evidence type="ECO:0000313" key="2">
    <source>
        <dbReference type="EMBL" id="KAK1761745.1"/>
    </source>
</evidence>
<evidence type="ECO:0000313" key="3">
    <source>
        <dbReference type="Proteomes" id="UP001244011"/>
    </source>
</evidence>
<dbReference type="GeneID" id="85315791"/>
<dbReference type="Gene3D" id="3.40.50.1820">
    <property type="entry name" value="alpha/beta hydrolase"/>
    <property type="match status" value="1"/>
</dbReference>
<evidence type="ECO:0000259" key="1">
    <source>
        <dbReference type="Pfam" id="PF12697"/>
    </source>
</evidence>
<keyword evidence="3" id="KW-1185">Reference proteome</keyword>
<dbReference type="Pfam" id="PF12697">
    <property type="entry name" value="Abhydrolase_6"/>
    <property type="match status" value="1"/>
</dbReference>
<dbReference type="AlphaFoldDB" id="A0AAJ0FI44"/>
<gene>
    <name evidence="2" type="ORF">QBC33DRAFT_614681</name>
</gene>
<feature type="domain" description="AB hydrolase-1" evidence="1">
    <location>
        <begin position="28"/>
        <end position="151"/>
    </location>
</feature>
<dbReference type="PANTHER" id="PTHR37017">
    <property type="entry name" value="AB HYDROLASE-1 DOMAIN-CONTAINING PROTEIN-RELATED"/>
    <property type="match status" value="1"/>
</dbReference>
<dbReference type="Proteomes" id="UP001244011">
    <property type="component" value="Unassembled WGS sequence"/>
</dbReference>